<feature type="transmembrane region" description="Helical" evidence="12">
    <location>
        <begin position="132"/>
        <end position="156"/>
    </location>
</feature>
<dbReference type="HOGENOM" id="CLU_069712_0_1_1"/>
<keyword evidence="9" id="KW-0408">Iron</keyword>
<reference evidence="15" key="3">
    <citation type="submission" date="2015-06" db="UniProtKB">
        <authorList>
            <consortium name="EnsemblMetazoa"/>
        </authorList>
    </citation>
    <scope>IDENTIFICATION</scope>
</reference>
<name>R7VI84_CAPTE</name>
<feature type="transmembrane region" description="Helical" evidence="12">
    <location>
        <begin position="68"/>
        <end position="88"/>
    </location>
</feature>
<dbReference type="GO" id="GO:0016020">
    <property type="term" value="C:membrane"/>
    <property type="evidence" value="ECO:0007669"/>
    <property type="project" value="UniProtKB-SubCell"/>
</dbReference>
<feature type="region of interest" description="Disordered" evidence="11">
    <location>
        <begin position="1"/>
        <end position="22"/>
    </location>
</feature>
<keyword evidence="4" id="KW-0349">Heme</keyword>
<evidence type="ECO:0000256" key="3">
    <source>
        <dbReference type="ARBA" id="ARBA00022448"/>
    </source>
</evidence>
<evidence type="ECO:0000313" key="14">
    <source>
        <dbReference type="EMBL" id="ELU15425.1"/>
    </source>
</evidence>
<dbReference type="PANTHER" id="PTHR10106:SF0">
    <property type="entry name" value="LD36721P"/>
    <property type="match status" value="1"/>
</dbReference>
<dbReference type="Pfam" id="PF03188">
    <property type="entry name" value="Cytochrom_B561"/>
    <property type="match status" value="1"/>
</dbReference>
<comment type="subcellular location">
    <subcellularLocation>
        <location evidence="2">Membrane</location>
        <topology evidence="2">Multi-pass membrane protein</topology>
    </subcellularLocation>
</comment>
<dbReference type="EMBL" id="KB293808">
    <property type="protein sequence ID" value="ELU15425.1"/>
    <property type="molecule type" value="Genomic_DNA"/>
</dbReference>
<keyword evidence="7" id="KW-0249">Electron transport</keyword>
<evidence type="ECO:0000256" key="11">
    <source>
        <dbReference type="SAM" id="MobiDB-lite"/>
    </source>
</evidence>
<feature type="transmembrane region" description="Helical" evidence="12">
    <location>
        <begin position="28"/>
        <end position="48"/>
    </location>
</feature>
<evidence type="ECO:0000313" key="15">
    <source>
        <dbReference type="EnsemblMetazoa" id="CapteP176367"/>
    </source>
</evidence>
<accession>R7VI84</accession>
<dbReference type="EMBL" id="AMQN01000646">
    <property type="status" value="NOT_ANNOTATED_CDS"/>
    <property type="molecule type" value="Genomic_DNA"/>
</dbReference>
<dbReference type="InterPro" id="IPR006593">
    <property type="entry name" value="Cyt_b561/ferric_Rdtase_TM"/>
</dbReference>
<dbReference type="GO" id="GO:0046872">
    <property type="term" value="F:metal ion binding"/>
    <property type="evidence" value="ECO:0007669"/>
    <property type="project" value="UniProtKB-KW"/>
</dbReference>
<evidence type="ECO:0000256" key="5">
    <source>
        <dbReference type="ARBA" id="ARBA00022692"/>
    </source>
</evidence>
<evidence type="ECO:0000256" key="7">
    <source>
        <dbReference type="ARBA" id="ARBA00022982"/>
    </source>
</evidence>
<dbReference type="STRING" id="283909.R7VI84"/>
<feature type="transmembrane region" description="Helical" evidence="12">
    <location>
        <begin position="100"/>
        <end position="120"/>
    </location>
</feature>
<evidence type="ECO:0000256" key="10">
    <source>
        <dbReference type="ARBA" id="ARBA00023136"/>
    </source>
</evidence>
<gene>
    <name evidence="14" type="ORF">CAPTEDRAFT_176367</name>
</gene>
<reference evidence="16" key="1">
    <citation type="submission" date="2012-12" db="EMBL/GenBank/DDBJ databases">
        <authorList>
            <person name="Hellsten U."/>
            <person name="Grimwood J."/>
            <person name="Chapman J.A."/>
            <person name="Shapiro H."/>
            <person name="Aerts A."/>
            <person name="Otillar R.P."/>
            <person name="Terry A.Y."/>
            <person name="Boore J.L."/>
            <person name="Simakov O."/>
            <person name="Marletaz F."/>
            <person name="Cho S.-J."/>
            <person name="Edsinger-Gonzales E."/>
            <person name="Havlak P."/>
            <person name="Kuo D.-H."/>
            <person name="Larsson T."/>
            <person name="Lv J."/>
            <person name="Arendt D."/>
            <person name="Savage R."/>
            <person name="Osoegawa K."/>
            <person name="de Jong P."/>
            <person name="Lindberg D.R."/>
            <person name="Seaver E.C."/>
            <person name="Weisblat D.A."/>
            <person name="Putnam N.H."/>
            <person name="Grigoriev I.V."/>
            <person name="Rokhsar D.S."/>
        </authorList>
    </citation>
    <scope>NUCLEOTIDE SEQUENCE</scope>
    <source>
        <strain evidence="16">I ESC-2004</strain>
    </source>
</reference>
<evidence type="ECO:0000313" key="16">
    <source>
        <dbReference type="Proteomes" id="UP000014760"/>
    </source>
</evidence>
<evidence type="ECO:0000256" key="1">
    <source>
        <dbReference type="ARBA" id="ARBA00001970"/>
    </source>
</evidence>
<keyword evidence="10 12" id="KW-0472">Membrane</keyword>
<reference evidence="14 16" key="2">
    <citation type="journal article" date="2013" name="Nature">
        <title>Insights into bilaterian evolution from three spiralian genomes.</title>
        <authorList>
            <person name="Simakov O."/>
            <person name="Marletaz F."/>
            <person name="Cho S.J."/>
            <person name="Edsinger-Gonzales E."/>
            <person name="Havlak P."/>
            <person name="Hellsten U."/>
            <person name="Kuo D.H."/>
            <person name="Larsson T."/>
            <person name="Lv J."/>
            <person name="Arendt D."/>
            <person name="Savage R."/>
            <person name="Osoegawa K."/>
            <person name="de Jong P."/>
            <person name="Grimwood J."/>
            <person name="Chapman J.A."/>
            <person name="Shapiro H."/>
            <person name="Aerts A."/>
            <person name="Otillar R.P."/>
            <person name="Terry A.Y."/>
            <person name="Boore J.L."/>
            <person name="Grigoriev I.V."/>
            <person name="Lindberg D.R."/>
            <person name="Seaver E.C."/>
            <person name="Weisblat D.A."/>
            <person name="Putnam N.H."/>
            <person name="Rokhsar D.S."/>
        </authorList>
    </citation>
    <scope>NUCLEOTIDE SEQUENCE</scope>
    <source>
        <strain evidence="14 16">I ESC-2004</strain>
    </source>
</reference>
<protein>
    <recommendedName>
        <fullName evidence="13">Cytochrome b561 domain-containing protein</fullName>
    </recommendedName>
</protein>
<dbReference type="AlphaFoldDB" id="R7VI84"/>
<dbReference type="PROSITE" id="PS50939">
    <property type="entry name" value="CYTOCHROME_B561"/>
    <property type="match status" value="1"/>
</dbReference>
<evidence type="ECO:0000259" key="13">
    <source>
        <dbReference type="PROSITE" id="PS50939"/>
    </source>
</evidence>
<evidence type="ECO:0000256" key="12">
    <source>
        <dbReference type="SAM" id="Phobius"/>
    </source>
</evidence>
<evidence type="ECO:0000256" key="8">
    <source>
        <dbReference type="ARBA" id="ARBA00022989"/>
    </source>
</evidence>
<proteinExistence type="predicted"/>
<dbReference type="PANTHER" id="PTHR10106">
    <property type="entry name" value="CYTOCHROME B561-RELATED"/>
    <property type="match status" value="1"/>
</dbReference>
<feature type="transmembrane region" description="Helical" evidence="12">
    <location>
        <begin position="202"/>
        <end position="223"/>
    </location>
</feature>
<feature type="transmembrane region" description="Helical" evidence="12">
    <location>
        <begin position="168"/>
        <end position="187"/>
    </location>
</feature>
<dbReference type="Gene3D" id="1.20.120.1770">
    <property type="match status" value="1"/>
</dbReference>
<keyword evidence="8 12" id="KW-1133">Transmembrane helix</keyword>
<evidence type="ECO:0000256" key="6">
    <source>
        <dbReference type="ARBA" id="ARBA00022723"/>
    </source>
</evidence>
<evidence type="ECO:0000256" key="2">
    <source>
        <dbReference type="ARBA" id="ARBA00004141"/>
    </source>
</evidence>
<sequence length="231" mass="25433">MEAADGGKRYNSINNSDDPPKSTSRTSFWFNVLLYHLLAIVTLVLVGVWRGQYGGGFDWATEAKNYHIMSMSIAILVFYAYGLISYRLMHNTKKMTAKIVHTIVHVSALIAMIFGLNRVWGSVNLTSLHSWVAFATVILFVIQWLVGFVIFLLPGLSKGIKAWYKPNHVFWGVAIFACGCAAILTGAMEKASSNNAGSTEAYLANSFALGVLATGISVAYITYRAEFARQD</sequence>
<dbReference type="Proteomes" id="UP000014760">
    <property type="component" value="Unassembled WGS sequence"/>
</dbReference>
<dbReference type="GO" id="GO:0016491">
    <property type="term" value="F:oxidoreductase activity"/>
    <property type="evidence" value="ECO:0007669"/>
    <property type="project" value="InterPro"/>
</dbReference>
<evidence type="ECO:0000256" key="9">
    <source>
        <dbReference type="ARBA" id="ARBA00023004"/>
    </source>
</evidence>
<evidence type="ECO:0000256" key="4">
    <source>
        <dbReference type="ARBA" id="ARBA00022617"/>
    </source>
</evidence>
<dbReference type="InterPro" id="IPR043205">
    <property type="entry name" value="CYB561/CYBRD1-like"/>
</dbReference>
<keyword evidence="16" id="KW-1185">Reference proteome</keyword>
<dbReference type="SMART" id="SM00665">
    <property type="entry name" value="B561"/>
    <property type="match status" value="1"/>
</dbReference>
<organism evidence="14">
    <name type="scientific">Capitella teleta</name>
    <name type="common">Polychaete worm</name>
    <dbReference type="NCBI Taxonomy" id="283909"/>
    <lineage>
        <taxon>Eukaryota</taxon>
        <taxon>Metazoa</taxon>
        <taxon>Spiralia</taxon>
        <taxon>Lophotrochozoa</taxon>
        <taxon>Annelida</taxon>
        <taxon>Polychaeta</taxon>
        <taxon>Sedentaria</taxon>
        <taxon>Scolecida</taxon>
        <taxon>Capitellidae</taxon>
        <taxon>Capitella</taxon>
    </lineage>
</organism>
<dbReference type="EnsemblMetazoa" id="CapteT176367">
    <property type="protein sequence ID" value="CapteP176367"/>
    <property type="gene ID" value="CapteG176367"/>
</dbReference>
<dbReference type="OrthoDB" id="907479at2759"/>
<dbReference type="OMA" id="MAYKTVP"/>
<keyword evidence="3" id="KW-0813">Transport</keyword>
<keyword evidence="5 12" id="KW-0812">Transmembrane</keyword>
<feature type="compositionally biased region" description="Polar residues" evidence="11">
    <location>
        <begin position="11"/>
        <end position="22"/>
    </location>
</feature>
<comment type="cofactor">
    <cofactor evidence="1">
        <name>heme b</name>
        <dbReference type="ChEBI" id="CHEBI:60344"/>
    </cofactor>
</comment>
<keyword evidence="6" id="KW-0479">Metal-binding</keyword>
<feature type="domain" description="Cytochrome b561" evidence="13">
    <location>
        <begin position="34"/>
        <end position="223"/>
    </location>
</feature>
<dbReference type="FunCoup" id="R7VI84">
    <property type="interactions" value="24"/>
</dbReference>